<dbReference type="EMBL" id="KZ613859">
    <property type="protein sequence ID" value="PMD54697.1"/>
    <property type="molecule type" value="Genomic_DNA"/>
</dbReference>
<dbReference type="Pfam" id="PF17111">
    <property type="entry name" value="PigL_N"/>
    <property type="match status" value="1"/>
</dbReference>
<dbReference type="GeneID" id="36591813"/>
<dbReference type="InterPro" id="IPR031348">
    <property type="entry name" value="PigL_N"/>
</dbReference>
<accession>A0A2J6SV95</accession>
<keyword evidence="4" id="KW-1185">Reference proteome</keyword>
<feature type="compositionally biased region" description="Polar residues" evidence="1">
    <location>
        <begin position="217"/>
        <end position="234"/>
    </location>
</feature>
<protein>
    <recommendedName>
        <fullName evidence="2">Azaphilone pigments biosynthesis cluster protein L N-terminal domain-containing protein</fullName>
    </recommendedName>
</protein>
<evidence type="ECO:0000259" key="2">
    <source>
        <dbReference type="Pfam" id="PF17111"/>
    </source>
</evidence>
<name>A0A2J6SV95_9HELO</name>
<dbReference type="AlphaFoldDB" id="A0A2J6SV95"/>
<proteinExistence type="predicted"/>
<feature type="region of interest" description="Disordered" evidence="1">
    <location>
        <begin position="306"/>
        <end position="335"/>
    </location>
</feature>
<feature type="region of interest" description="Disordered" evidence="1">
    <location>
        <begin position="209"/>
        <end position="243"/>
    </location>
</feature>
<organism evidence="3 4">
    <name type="scientific">Hyaloscypha bicolor E</name>
    <dbReference type="NCBI Taxonomy" id="1095630"/>
    <lineage>
        <taxon>Eukaryota</taxon>
        <taxon>Fungi</taxon>
        <taxon>Dikarya</taxon>
        <taxon>Ascomycota</taxon>
        <taxon>Pezizomycotina</taxon>
        <taxon>Leotiomycetes</taxon>
        <taxon>Helotiales</taxon>
        <taxon>Hyaloscyphaceae</taxon>
        <taxon>Hyaloscypha</taxon>
        <taxon>Hyaloscypha bicolor</taxon>
    </lineage>
</organism>
<dbReference type="Proteomes" id="UP000235371">
    <property type="component" value="Unassembled WGS sequence"/>
</dbReference>
<evidence type="ECO:0000313" key="4">
    <source>
        <dbReference type="Proteomes" id="UP000235371"/>
    </source>
</evidence>
<dbReference type="InParanoid" id="A0A2J6SV95"/>
<evidence type="ECO:0000256" key="1">
    <source>
        <dbReference type="SAM" id="MobiDB-lite"/>
    </source>
</evidence>
<feature type="domain" description="Azaphilone pigments biosynthesis cluster protein L N-terminal" evidence="2">
    <location>
        <begin position="1"/>
        <end position="164"/>
    </location>
</feature>
<reference evidence="3 4" key="1">
    <citation type="submission" date="2016-04" db="EMBL/GenBank/DDBJ databases">
        <title>A degradative enzymes factory behind the ericoid mycorrhizal symbiosis.</title>
        <authorList>
            <consortium name="DOE Joint Genome Institute"/>
            <person name="Martino E."/>
            <person name="Morin E."/>
            <person name="Grelet G."/>
            <person name="Kuo A."/>
            <person name="Kohler A."/>
            <person name="Daghino S."/>
            <person name="Barry K."/>
            <person name="Choi C."/>
            <person name="Cichocki N."/>
            <person name="Clum A."/>
            <person name="Copeland A."/>
            <person name="Hainaut M."/>
            <person name="Haridas S."/>
            <person name="Labutti K."/>
            <person name="Lindquist E."/>
            <person name="Lipzen A."/>
            <person name="Khouja H.-R."/>
            <person name="Murat C."/>
            <person name="Ohm R."/>
            <person name="Olson A."/>
            <person name="Spatafora J."/>
            <person name="Veneault-Fourrey C."/>
            <person name="Henrissat B."/>
            <person name="Grigoriev I."/>
            <person name="Martin F."/>
            <person name="Perotto S."/>
        </authorList>
    </citation>
    <scope>NUCLEOTIDE SEQUENCE [LARGE SCALE GENOMIC DNA]</scope>
    <source>
        <strain evidence="3 4">E</strain>
    </source>
</reference>
<evidence type="ECO:0000313" key="3">
    <source>
        <dbReference type="EMBL" id="PMD54697.1"/>
    </source>
</evidence>
<dbReference type="STRING" id="1095630.A0A2J6SV95"/>
<dbReference type="OrthoDB" id="524326at2759"/>
<sequence length="385" mass="42445">MNPLSTTSTCFALVSTITKTSIVVGGFVKDVRATRSDLDGVSSELGSLKTVLELFADDINESRNVSFRQTLQKQIAGIVTNCSGVVAGIKETLKKHEGGKVAKAAQWDAFEKGYIVKLRSTTSLEAHKYALEIALDPVSLEIKADTQEILGDTTKIKGNTELILAEIARFQQQLLRDVERHHTSGCMLERYLDNLTSYAETVYDTISTSVDAPEGSENGSIKQQEGTSSIYHTGSSGGKYDDDIERPRKFRLRESEGLDIHYELRYLHCTLFFYANTEREVYCMSSASNFVLCKRTKKVVDLPLSGSVKQRPGHRRRITPGGLNPSKSPDRTREGSIGSVVSLRSYNDFSTEVKLGVASLIPTPRTIVWEATVMAVIFEAGLVEA</sequence>
<gene>
    <name evidence="3" type="ORF">K444DRAFT_634400</name>
</gene>
<dbReference type="RefSeq" id="XP_024731601.1">
    <property type="nucleotide sequence ID" value="XM_024883736.1"/>
</dbReference>